<sequence length="63" mass="6712">MGKQLLKSRKFWAAIVGVLFSILSIVAPDFPISEEAASNSISVIMAYILGVALEDGLSKKESA</sequence>
<keyword evidence="1" id="KW-0812">Transmembrane</keyword>
<dbReference type="RefSeq" id="WP_062278947.1">
    <property type="nucleotide sequence ID" value="NZ_DF968180.1"/>
</dbReference>
<keyword evidence="3" id="KW-1185">Reference proteome</keyword>
<dbReference type="EMBL" id="DF968180">
    <property type="protein sequence ID" value="GAP40034.1"/>
    <property type="molecule type" value="Genomic_DNA"/>
</dbReference>
<dbReference type="OrthoDB" id="9801171at2"/>
<evidence type="ECO:0000256" key="1">
    <source>
        <dbReference type="SAM" id="Phobius"/>
    </source>
</evidence>
<evidence type="ECO:0000313" key="3">
    <source>
        <dbReference type="Proteomes" id="UP000053370"/>
    </source>
</evidence>
<dbReference type="STRING" id="1678840.ATC1_12574"/>
<feature type="transmembrane region" description="Helical" evidence="1">
    <location>
        <begin position="12"/>
        <end position="30"/>
    </location>
</feature>
<proteinExistence type="predicted"/>
<keyword evidence="1" id="KW-0472">Membrane</keyword>
<dbReference type="Proteomes" id="UP000053370">
    <property type="component" value="Unassembled WGS sequence"/>
</dbReference>
<accession>A0A0K8PBX3</accession>
<protein>
    <recommendedName>
        <fullName evidence="4">Holin</fullName>
    </recommendedName>
</protein>
<dbReference type="AlphaFoldDB" id="A0A0K8PBX3"/>
<keyword evidence="1" id="KW-1133">Transmembrane helix</keyword>
<evidence type="ECO:0008006" key="4">
    <source>
        <dbReference type="Google" id="ProtNLM"/>
    </source>
</evidence>
<reference evidence="2" key="1">
    <citation type="journal article" date="2015" name="Genome Announc.">
        <title>Draft Genome Sequence of Anaerolineae Strain TC1, a Novel Isolate from a Methanogenic Wastewater Treatment System.</title>
        <authorList>
            <person name="Matsuura N."/>
            <person name="Tourlousse D.M."/>
            <person name="Sun L."/>
            <person name="Toyonaga M."/>
            <person name="Kuroda K."/>
            <person name="Ohashi A."/>
            <person name="Cruz R."/>
            <person name="Yamaguchi T."/>
            <person name="Sekiguchi Y."/>
        </authorList>
    </citation>
    <scope>NUCLEOTIDE SEQUENCE [LARGE SCALE GENOMIC DNA]</scope>
    <source>
        <strain evidence="2">TC1</strain>
    </source>
</reference>
<feature type="transmembrane region" description="Helical" evidence="1">
    <location>
        <begin position="36"/>
        <end position="53"/>
    </location>
</feature>
<organism evidence="2">
    <name type="scientific">Flexilinea flocculi</name>
    <dbReference type="NCBI Taxonomy" id="1678840"/>
    <lineage>
        <taxon>Bacteria</taxon>
        <taxon>Bacillati</taxon>
        <taxon>Chloroflexota</taxon>
        <taxon>Anaerolineae</taxon>
        <taxon>Anaerolineales</taxon>
        <taxon>Anaerolineaceae</taxon>
        <taxon>Flexilinea</taxon>
    </lineage>
</organism>
<evidence type="ECO:0000313" key="2">
    <source>
        <dbReference type="EMBL" id="GAP40034.1"/>
    </source>
</evidence>
<gene>
    <name evidence="2" type="ORF">ATC1_12574</name>
</gene>
<name>A0A0K8PBX3_9CHLR</name>